<organism evidence="1 2">
    <name type="scientific">Neolewinella lacunae</name>
    <dbReference type="NCBI Taxonomy" id="1517758"/>
    <lineage>
        <taxon>Bacteria</taxon>
        <taxon>Pseudomonadati</taxon>
        <taxon>Bacteroidota</taxon>
        <taxon>Saprospiria</taxon>
        <taxon>Saprospirales</taxon>
        <taxon>Lewinellaceae</taxon>
        <taxon>Neolewinella</taxon>
    </lineage>
</organism>
<proteinExistence type="predicted"/>
<gene>
    <name evidence="1" type="ORF">H9S92_18220</name>
</gene>
<sequence>MVQDAINSDDGTYDQIWVVFDLDHQAAKGAAQHEVFDNTIAKAQAAGIRVAYSVDAFELWFCLHYSFVNSRQERSYYYEQLSRHWAINYEREGKKAKFCLGIRELLEKDPVASEQEAIKRAKRLFEMHKSEPPHRQNPVTTVFQLVEELLQAKS</sequence>
<evidence type="ECO:0000313" key="1">
    <source>
        <dbReference type="EMBL" id="MBC6996112.1"/>
    </source>
</evidence>
<dbReference type="Proteomes" id="UP000650081">
    <property type="component" value="Unassembled WGS sequence"/>
</dbReference>
<protein>
    <submittedName>
        <fullName evidence="1">RloB domain-containing protein</fullName>
    </submittedName>
</protein>
<keyword evidence="2" id="KW-1185">Reference proteome</keyword>
<accession>A0A923PSR4</accession>
<dbReference type="Pfam" id="PF13707">
    <property type="entry name" value="RloB"/>
    <property type="match status" value="1"/>
</dbReference>
<reference evidence="1" key="1">
    <citation type="submission" date="2020-08" db="EMBL/GenBank/DDBJ databases">
        <title>Lewinella bacteria from marine environments.</title>
        <authorList>
            <person name="Zhong Y."/>
        </authorList>
    </citation>
    <scope>NUCLEOTIDE SEQUENCE</scope>
    <source>
        <strain evidence="1">KCTC 42187</strain>
    </source>
</reference>
<evidence type="ECO:0000313" key="2">
    <source>
        <dbReference type="Proteomes" id="UP000650081"/>
    </source>
</evidence>
<dbReference type="EMBL" id="JACSIT010000149">
    <property type="protein sequence ID" value="MBC6996112.1"/>
    <property type="molecule type" value="Genomic_DNA"/>
</dbReference>
<name>A0A923PSR4_9BACT</name>
<comment type="caution">
    <text evidence="1">The sequence shown here is derived from an EMBL/GenBank/DDBJ whole genome shotgun (WGS) entry which is preliminary data.</text>
</comment>
<dbReference type="AlphaFoldDB" id="A0A923PSR4"/>
<dbReference type="RefSeq" id="WP_187468192.1">
    <property type="nucleotide sequence ID" value="NZ_JACSIT010000149.1"/>
</dbReference>
<dbReference type="InterPro" id="IPR025591">
    <property type="entry name" value="RloB"/>
</dbReference>